<accession>A0AA39MKT2</accession>
<dbReference type="AlphaFoldDB" id="A0AA39MKT2"/>
<dbReference type="EMBL" id="JAUEPT010000051">
    <property type="protein sequence ID" value="KAK0437060.1"/>
    <property type="molecule type" value="Genomic_DNA"/>
</dbReference>
<name>A0AA39MKT2_9AGAR</name>
<feature type="non-terminal residue" evidence="1">
    <location>
        <position position="100"/>
    </location>
</feature>
<dbReference type="Proteomes" id="UP001175226">
    <property type="component" value="Unassembled WGS sequence"/>
</dbReference>
<evidence type="ECO:0000313" key="2">
    <source>
        <dbReference type="Proteomes" id="UP001175226"/>
    </source>
</evidence>
<reference evidence="1" key="1">
    <citation type="submission" date="2023-06" db="EMBL/GenBank/DDBJ databases">
        <authorList>
            <consortium name="Lawrence Berkeley National Laboratory"/>
            <person name="Ahrendt S."/>
            <person name="Sahu N."/>
            <person name="Indic B."/>
            <person name="Wong-Bajracharya J."/>
            <person name="Merenyi Z."/>
            <person name="Ke H.-M."/>
            <person name="Monk M."/>
            <person name="Kocsube S."/>
            <person name="Drula E."/>
            <person name="Lipzen A."/>
            <person name="Balint B."/>
            <person name="Henrissat B."/>
            <person name="Andreopoulos B."/>
            <person name="Martin F.M."/>
            <person name="Harder C.B."/>
            <person name="Rigling D."/>
            <person name="Ford K.L."/>
            <person name="Foster G.D."/>
            <person name="Pangilinan J."/>
            <person name="Papanicolaou A."/>
            <person name="Barry K."/>
            <person name="LaButti K."/>
            <person name="Viragh M."/>
            <person name="Koriabine M."/>
            <person name="Yan M."/>
            <person name="Riley R."/>
            <person name="Champramary S."/>
            <person name="Plett K.L."/>
            <person name="Tsai I.J."/>
            <person name="Slot J."/>
            <person name="Sipos G."/>
            <person name="Plett J."/>
            <person name="Nagy L.G."/>
            <person name="Grigoriev I.V."/>
        </authorList>
    </citation>
    <scope>NUCLEOTIDE SEQUENCE</scope>
    <source>
        <strain evidence="1">FPL87.14</strain>
    </source>
</reference>
<proteinExistence type="predicted"/>
<comment type="caution">
    <text evidence="1">The sequence shown here is derived from an EMBL/GenBank/DDBJ whole genome shotgun (WGS) entry which is preliminary data.</text>
</comment>
<protein>
    <submittedName>
        <fullName evidence="1">Uncharacterized protein</fullName>
    </submittedName>
</protein>
<organism evidence="1 2">
    <name type="scientific">Armillaria borealis</name>
    <dbReference type="NCBI Taxonomy" id="47425"/>
    <lineage>
        <taxon>Eukaryota</taxon>
        <taxon>Fungi</taxon>
        <taxon>Dikarya</taxon>
        <taxon>Basidiomycota</taxon>
        <taxon>Agaricomycotina</taxon>
        <taxon>Agaricomycetes</taxon>
        <taxon>Agaricomycetidae</taxon>
        <taxon>Agaricales</taxon>
        <taxon>Marasmiineae</taxon>
        <taxon>Physalacriaceae</taxon>
        <taxon>Armillaria</taxon>
    </lineage>
</organism>
<gene>
    <name evidence="1" type="ORF">EV421DRAFT_1685353</name>
</gene>
<sequence length="100" mass="11355">YQHSLSNKVSKDTSVFDISDTDGTDNSVCPIVVYSLVSEQLPIINIKTQKSHAIWYFKNDNGVLTVSHAENPESIYNNSSLYSFIFSWLFPYGLREVRSS</sequence>
<keyword evidence="2" id="KW-1185">Reference proteome</keyword>
<evidence type="ECO:0000313" key="1">
    <source>
        <dbReference type="EMBL" id="KAK0437060.1"/>
    </source>
</evidence>
<feature type="non-terminal residue" evidence="1">
    <location>
        <position position="1"/>
    </location>
</feature>